<evidence type="ECO:0000259" key="1">
    <source>
        <dbReference type="Pfam" id="PF25536"/>
    </source>
</evidence>
<dbReference type="Pfam" id="PF25536">
    <property type="entry name" value="DUF7920"/>
    <property type="match status" value="1"/>
</dbReference>
<comment type="caution">
    <text evidence="2">The sequence shown here is derived from an EMBL/GenBank/DDBJ whole genome shotgun (WGS) entry which is preliminary data.</text>
</comment>
<protein>
    <recommendedName>
        <fullName evidence="1">DUF7920 domain-containing protein</fullName>
    </recommendedName>
</protein>
<name>A0AAD8FG73_BIOPF</name>
<sequence>MSATKNSFDFNSLIENVDRKCRENVGNYLKTVDTSLDEKAETIKAISWLDWVKPLNYIKVVHTDIPDFILPKNCSGELIDVKVFSKSGPDDKIYDTYKLVRDRVARGNCFLRITRGPHTGTRCILHALKKFTGGLGDDDDRDRGDNLTWKKYFVKSIDDAKKVIATRKANGEAAHLSCIQIDGQILLCAGSKNVHMLIRNRGDIALYRGDRYRIASEVSHAILDALDSMEPSRKEMLLQFLIATRFTAVFEILSPDHQHVENLSHLTKPVVQFITWTSTELEPMPDQMLCTVPPHIGIELARALGLTTIDYEVIDITEVFDRMKKIRQGYQYEGEVLYFLAEDGSVIGLLKKKTVWYILCRAIREKTRFSCAALLKSRGTFSKQKSISQVEKRLDEIQKWLLLSDQTIQKWKDLGTGFLVYCIQQIDSGNCQMEDIADRFPVVWKSYLEVHNYTDEITVQCDVDVIDGEASS</sequence>
<organism evidence="2 3">
    <name type="scientific">Biomphalaria pfeifferi</name>
    <name type="common">Bloodfluke planorb</name>
    <name type="synonym">Freshwater snail</name>
    <dbReference type="NCBI Taxonomy" id="112525"/>
    <lineage>
        <taxon>Eukaryota</taxon>
        <taxon>Metazoa</taxon>
        <taxon>Spiralia</taxon>
        <taxon>Lophotrochozoa</taxon>
        <taxon>Mollusca</taxon>
        <taxon>Gastropoda</taxon>
        <taxon>Heterobranchia</taxon>
        <taxon>Euthyneura</taxon>
        <taxon>Panpulmonata</taxon>
        <taxon>Hygrophila</taxon>
        <taxon>Lymnaeoidea</taxon>
        <taxon>Planorbidae</taxon>
        <taxon>Biomphalaria</taxon>
    </lineage>
</organism>
<gene>
    <name evidence="2" type="ORF">Bpfe_007908</name>
</gene>
<feature type="domain" description="DUF7920" evidence="1">
    <location>
        <begin position="88"/>
        <end position="363"/>
    </location>
</feature>
<dbReference type="InterPro" id="IPR057680">
    <property type="entry name" value="DUF7920"/>
</dbReference>
<dbReference type="PANTHER" id="PTHR38566:SF1">
    <property type="entry name" value="CHROMOSOME UNDETERMINED SCAFFOLD_18, WHOLE GENOME SHOTGUN SEQUENCE"/>
    <property type="match status" value="1"/>
</dbReference>
<dbReference type="AlphaFoldDB" id="A0AAD8FG73"/>
<keyword evidence="3" id="KW-1185">Reference proteome</keyword>
<dbReference type="EMBL" id="JASAOG010000024">
    <property type="protein sequence ID" value="KAK0062703.1"/>
    <property type="molecule type" value="Genomic_DNA"/>
</dbReference>
<reference evidence="2" key="2">
    <citation type="submission" date="2023-04" db="EMBL/GenBank/DDBJ databases">
        <authorList>
            <person name="Bu L."/>
            <person name="Lu L."/>
            <person name="Laidemitt M.R."/>
            <person name="Zhang S.M."/>
            <person name="Mutuku M."/>
            <person name="Mkoji G."/>
            <person name="Steinauer M."/>
            <person name="Loker E.S."/>
        </authorList>
    </citation>
    <scope>NUCLEOTIDE SEQUENCE</scope>
    <source>
        <strain evidence="2">KasaAsao</strain>
        <tissue evidence="2">Whole Snail</tissue>
    </source>
</reference>
<reference evidence="2" key="1">
    <citation type="journal article" date="2023" name="PLoS Negl. Trop. Dis.">
        <title>A genome sequence for Biomphalaria pfeifferi, the major vector snail for the human-infecting parasite Schistosoma mansoni.</title>
        <authorList>
            <person name="Bu L."/>
            <person name="Lu L."/>
            <person name="Laidemitt M.R."/>
            <person name="Zhang S.M."/>
            <person name="Mutuku M."/>
            <person name="Mkoji G."/>
            <person name="Steinauer M."/>
            <person name="Loker E.S."/>
        </authorList>
    </citation>
    <scope>NUCLEOTIDE SEQUENCE</scope>
    <source>
        <strain evidence="2">KasaAsao</strain>
    </source>
</reference>
<dbReference type="Proteomes" id="UP001233172">
    <property type="component" value="Unassembled WGS sequence"/>
</dbReference>
<accession>A0AAD8FG73</accession>
<dbReference type="PANTHER" id="PTHR38566">
    <property type="entry name" value="RNA_LIG_T4_1 DOMAIN-CONTAINING PROTEIN"/>
    <property type="match status" value="1"/>
</dbReference>
<evidence type="ECO:0000313" key="2">
    <source>
        <dbReference type="EMBL" id="KAK0062703.1"/>
    </source>
</evidence>
<evidence type="ECO:0000313" key="3">
    <source>
        <dbReference type="Proteomes" id="UP001233172"/>
    </source>
</evidence>
<proteinExistence type="predicted"/>